<sequence>MADVAWSFDPGRRPMATAPPPPPPLPHKRSQRRTAGQPSPSAQRGSVAQNKGAMMTHAAHPIAAAIAVAAENAPARIESPAGGPVTSQAPVRPRVPASSHHRRHVCRDGRPDRTASLIESQQIRSACQGLLQCPRVRSTRDGITARGERDTNRRPAIAAVMEGGPRGLPLYWDHGDGGGGGGDGGGALACHDHGLPSPALVMRTGNDRRIDLDWSAAGAAPQTPATSPPMGPRSVSPHAVVVARRRPPRGSNADVV</sequence>
<proteinExistence type="predicted"/>
<organism evidence="2 3">
    <name type="scientific">Caulochytrium protostelioides</name>
    <dbReference type="NCBI Taxonomy" id="1555241"/>
    <lineage>
        <taxon>Eukaryota</taxon>
        <taxon>Fungi</taxon>
        <taxon>Fungi incertae sedis</taxon>
        <taxon>Chytridiomycota</taxon>
        <taxon>Chytridiomycota incertae sedis</taxon>
        <taxon>Chytridiomycetes</taxon>
        <taxon>Caulochytriales</taxon>
        <taxon>Caulochytriaceae</taxon>
        <taxon>Caulochytrium</taxon>
    </lineage>
</organism>
<reference evidence="3" key="1">
    <citation type="journal article" date="2018" name="Nat. Microbiol.">
        <title>Leveraging single-cell genomics to expand the fungal tree of life.</title>
        <authorList>
            <person name="Ahrendt S.R."/>
            <person name="Quandt C.A."/>
            <person name="Ciobanu D."/>
            <person name="Clum A."/>
            <person name="Salamov A."/>
            <person name="Andreopoulos B."/>
            <person name="Cheng J.F."/>
            <person name="Woyke T."/>
            <person name="Pelin A."/>
            <person name="Henrissat B."/>
            <person name="Reynolds N.K."/>
            <person name="Benny G.L."/>
            <person name="Smith M.E."/>
            <person name="James T.Y."/>
            <person name="Grigoriev I.V."/>
        </authorList>
    </citation>
    <scope>NUCLEOTIDE SEQUENCE [LARGE SCALE GENOMIC DNA]</scope>
    <source>
        <strain evidence="3">ATCC 52028</strain>
    </source>
</reference>
<evidence type="ECO:0000313" key="3">
    <source>
        <dbReference type="Proteomes" id="UP000274922"/>
    </source>
</evidence>
<feature type="region of interest" description="Disordered" evidence="1">
    <location>
        <begin position="1"/>
        <end position="54"/>
    </location>
</feature>
<feature type="compositionally biased region" description="Low complexity" evidence="1">
    <location>
        <begin position="232"/>
        <end position="242"/>
    </location>
</feature>
<dbReference type="Proteomes" id="UP000274922">
    <property type="component" value="Unassembled WGS sequence"/>
</dbReference>
<keyword evidence="3" id="KW-1185">Reference proteome</keyword>
<accession>A0A4V1IU42</accession>
<evidence type="ECO:0000313" key="2">
    <source>
        <dbReference type="EMBL" id="RKO99247.1"/>
    </source>
</evidence>
<feature type="compositionally biased region" description="Polar residues" evidence="1">
    <location>
        <begin position="33"/>
        <end position="49"/>
    </location>
</feature>
<feature type="region of interest" description="Disordered" evidence="1">
    <location>
        <begin position="215"/>
        <end position="256"/>
    </location>
</feature>
<dbReference type="AlphaFoldDB" id="A0A4V1IU42"/>
<feature type="region of interest" description="Disordered" evidence="1">
    <location>
        <begin position="78"/>
        <end position="108"/>
    </location>
</feature>
<gene>
    <name evidence="2" type="ORF">CXG81DRAFT_20651</name>
</gene>
<protein>
    <submittedName>
        <fullName evidence="2">Uncharacterized protein</fullName>
    </submittedName>
</protein>
<name>A0A4V1IU42_9FUNG</name>
<evidence type="ECO:0000256" key="1">
    <source>
        <dbReference type="SAM" id="MobiDB-lite"/>
    </source>
</evidence>
<dbReference type="EMBL" id="ML014304">
    <property type="protein sequence ID" value="RKO99247.1"/>
    <property type="molecule type" value="Genomic_DNA"/>
</dbReference>